<organism evidence="2 3">
    <name type="scientific">Stichopus japonicus</name>
    <name type="common">Sea cucumber</name>
    <dbReference type="NCBI Taxonomy" id="307972"/>
    <lineage>
        <taxon>Eukaryota</taxon>
        <taxon>Metazoa</taxon>
        <taxon>Echinodermata</taxon>
        <taxon>Eleutherozoa</taxon>
        <taxon>Echinozoa</taxon>
        <taxon>Holothuroidea</taxon>
        <taxon>Aspidochirotacea</taxon>
        <taxon>Aspidochirotida</taxon>
        <taxon>Stichopodidae</taxon>
        <taxon>Apostichopus</taxon>
    </lineage>
</organism>
<dbReference type="PANTHER" id="PTHR35968">
    <property type="entry name" value="CHROMOSOME 6 C6ORF201 HOMOLOG"/>
    <property type="match status" value="1"/>
</dbReference>
<evidence type="ECO:0000313" key="2">
    <source>
        <dbReference type="EMBL" id="PIK58081.1"/>
    </source>
</evidence>
<gene>
    <name evidence="2" type="ORF">BSL78_04995</name>
</gene>
<dbReference type="OrthoDB" id="10066456at2759"/>
<proteinExistence type="predicted"/>
<dbReference type="InterPro" id="IPR035979">
    <property type="entry name" value="RBD_domain_sf"/>
</dbReference>
<evidence type="ECO:0000313" key="3">
    <source>
        <dbReference type="Proteomes" id="UP000230750"/>
    </source>
</evidence>
<sequence length="256" mass="29083">MASAPKEEEERVEAALQVVRPAMRSTLLSPLVRKSPLPPLGAQPTQPVERNLFKRLHDNSASLLSVAQQRSRDEGNRASTSSTSQALSVQNAPECCQRHWVHHQEEHRHEIPATVPFRDTMTPPRPASTALRNIKKVDKLTKLVTDDMHSNERRQAPLSTICVRWHKLRNDPGYSADTLLQCLRPIGDVESVVITSECTARVTFGRIDDACTAVDSKNIGRRQNLLQCRWFHKSMENKAFTMKRNHLHVMYNPFIN</sequence>
<dbReference type="PANTHER" id="PTHR35968:SF1">
    <property type="entry name" value="TESTIS EXPRESSED PROTEIN 56"/>
    <property type="match status" value="1"/>
</dbReference>
<protein>
    <submittedName>
        <fullName evidence="2">Uncharacterized protein</fullName>
    </submittedName>
</protein>
<accession>A0A2G8LCV5</accession>
<dbReference type="Gene3D" id="3.30.70.330">
    <property type="match status" value="1"/>
</dbReference>
<feature type="region of interest" description="Disordered" evidence="1">
    <location>
        <begin position="67"/>
        <end position="90"/>
    </location>
</feature>
<evidence type="ECO:0000256" key="1">
    <source>
        <dbReference type="SAM" id="MobiDB-lite"/>
    </source>
</evidence>
<dbReference type="AlphaFoldDB" id="A0A2G8LCV5"/>
<dbReference type="Pfam" id="PF15023">
    <property type="entry name" value="DUF4523"/>
    <property type="match status" value="1"/>
</dbReference>
<dbReference type="STRING" id="307972.A0A2G8LCV5"/>
<keyword evidence="3" id="KW-1185">Reference proteome</keyword>
<name>A0A2G8LCV5_STIJA</name>
<dbReference type="Proteomes" id="UP000230750">
    <property type="component" value="Unassembled WGS sequence"/>
</dbReference>
<dbReference type="InterPro" id="IPR012677">
    <property type="entry name" value="Nucleotide-bd_a/b_plait_sf"/>
</dbReference>
<feature type="compositionally biased region" description="Polar residues" evidence="1">
    <location>
        <begin position="77"/>
        <end position="90"/>
    </location>
</feature>
<reference evidence="2 3" key="1">
    <citation type="journal article" date="2017" name="PLoS Biol.">
        <title>The sea cucumber genome provides insights into morphological evolution and visceral regeneration.</title>
        <authorList>
            <person name="Zhang X."/>
            <person name="Sun L."/>
            <person name="Yuan J."/>
            <person name="Sun Y."/>
            <person name="Gao Y."/>
            <person name="Zhang L."/>
            <person name="Li S."/>
            <person name="Dai H."/>
            <person name="Hamel J.F."/>
            <person name="Liu C."/>
            <person name="Yu Y."/>
            <person name="Liu S."/>
            <person name="Lin W."/>
            <person name="Guo K."/>
            <person name="Jin S."/>
            <person name="Xu P."/>
            <person name="Storey K.B."/>
            <person name="Huan P."/>
            <person name="Zhang T."/>
            <person name="Zhou Y."/>
            <person name="Zhang J."/>
            <person name="Lin C."/>
            <person name="Li X."/>
            <person name="Xing L."/>
            <person name="Huo D."/>
            <person name="Sun M."/>
            <person name="Wang L."/>
            <person name="Mercier A."/>
            <person name="Li F."/>
            <person name="Yang H."/>
            <person name="Xiang J."/>
        </authorList>
    </citation>
    <scope>NUCLEOTIDE SEQUENCE [LARGE SCALE GENOMIC DNA]</scope>
    <source>
        <strain evidence="2">Shaxun</strain>
        <tissue evidence="2">Muscle</tissue>
    </source>
</reference>
<dbReference type="EMBL" id="MRZV01000123">
    <property type="protein sequence ID" value="PIK58081.1"/>
    <property type="molecule type" value="Genomic_DNA"/>
</dbReference>
<dbReference type="GO" id="GO:0003676">
    <property type="term" value="F:nucleic acid binding"/>
    <property type="evidence" value="ECO:0007669"/>
    <property type="project" value="InterPro"/>
</dbReference>
<dbReference type="SUPFAM" id="SSF54928">
    <property type="entry name" value="RNA-binding domain, RBD"/>
    <property type="match status" value="1"/>
</dbReference>
<comment type="caution">
    <text evidence="2">The sequence shown here is derived from an EMBL/GenBank/DDBJ whole genome shotgun (WGS) entry which is preliminary data.</text>
</comment>
<dbReference type="InterPro" id="IPR027827">
    <property type="entry name" value="Tex56"/>
</dbReference>